<dbReference type="Gene3D" id="1.20.1440.170">
    <property type="entry name" value="Translation machinery-associated protein 16-like"/>
    <property type="match status" value="1"/>
</dbReference>
<dbReference type="InterPro" id="IPR038356">
    <property type="entry name" value="Tma16_sf"/>
</dbReference>
<gene>
    <name evidence="3" type="ORF">QBC35DRAFT_244801</name>
</gene>
<evidence type="ECO:0000313" key="3">
    <source>
        <dbReference type="EMBL" id="KAK4192260.1"/>
    </source>
</evidence>
<keyword evidence="4" id="KW-1185">Reference proteome</keyword>
<evidence type="ECO:0000256" key="2">
    <source>
        <dbReference type="SAM" id="MobiDB-lite"/>
    </source>
</evidence>
<dbReference type="Proteomes" id="UP001302126">
    <property type="component" value="Unassembled WGS sequence"/>
</dbReference>
<dbReference type="Pfam" id="PF11176">
    <property type="entry name" value="Tma16"/>
    <property type="match status" value="1"/>
</dbReference>
<accession>A0AAN6X3L9</accession>
<organism evidence="3 4">
    <name type="scientific">Podospora australis</name>
    <dbReference type="NCBI Taxonomy" id="1536484"/>
    <lineage>
        <taxon>Eukaryota</taxon>
        <taxon>Fungi</taxon>
        <taxon>Dikarya</taxon>
        <taxon>Ascomycota</taxon>
        <taxon>Pezizomycotina</taxon>
        <taxon>Sordariomycetes</taxon>
        <taxon>Sordariomycetidae</taxon>
        <taxon>Sordariales</taxon>
        <taxon>Podosporaceae</taxon>
        <taxon>Podospora</taxon>
    </lineage>
</organism>
<dbReference type="GO" id="GO:0005634">
    <property type="term" value="C:nucleus"/>
    <property type="evidence" value="ECO:0007669"/>
    <property type="project" value="TreeGrafter"/>
</dbReference>
<comment type="caution">
    <text evidence="3">The sequence shown here is derived from an EMBL/GenBank/DDBJ whole genome shotgun (WGS) entry which is preliminary data.</text>
</comment>
<comment type="similarity">
    <text evidence="1">Belongs to the TMA16 family.</text>
</comment>
<reference evidence="3" key="1">
    <citation type="journal article" date="2023" name="Mol. Phylogenet. Evol.">
        <title>Genome-scale phylogeny and comparative genomics of the fungal order Sordariales.</title>
        <authorList>
            <person name="Hensen N."/>
            <person name="Bonometti L."/>
            <person name="Westerberg I."/>
            <person name="Brannstrom I.O."/>
            <person name="Guillou S."/>
            <person name="Cros-Aarteil S."/>
            <person name="Calhoun S."/>
            <person name="Haridas S."/>
            <person name="Kuo A."/>
            <person name="Mondo S."/>
            <person name="Pangilinan J."/>
            <person name="Riley R."/>
            <person name="LaButti K."/>
            <person name="Andreopoulos B."/>
            <person name="Lipzen A."/>
            <person name="Chen C."/>
            <person name="Yan M."/>
            <person name="Daum C."/>
            <person name="Ng V."/>
            <person name="Clum A."/>
            <person name="Steindorff A."/>
            <person name="Ohm R.A."/>
            <person name="Martin F."/>
            <person name="Silar P."/>
            <person name="Natvig D.O."/>
            <person name="Lalanne C."/>
            <person name="Gautier V."/>
            <person name="Ament-Velasquez S.L."/>
            <person name="Kruys A."/>
            <person name="Hutchinson M.I."/>
            <person name="Powell A.J."/>
            <person name="Barry K."/>
            <person name="Miller A.N."/>
            <person name="Grigoriev I.V."/>
            <person name="Debuchy R."/>
            <person name="Gladieux P."/>
            <person name="Hiltunen Thoren M."/>
            <person name="Johannesson H."/>
        </authorList>
    </citation>
    <scope>NUCLEOTIDE SEQUENCE</scope>
    <source>
        <strain evidence="3">PSN309</strain>
    </source>
</reference>
<dbReference type="EMBL" id="MU864355">
    <property type="protein sequence ID" value="KAK4192260.1"/>
    <property type="molecule type" value="Genomic_DNA"/>
</dbReference>
<reference evidence="3" key="2">
    <citation type="submission" date="2023-05" db="EMBL/GenBank/DDBJ databases">
        <authorList>
            <consortium name="Lawrence Berkeley National Laboratory"/>
            <person name="Steindorff A."/>
            <person name="Hensen N."/>
            <person name="Bonometti L."/>
            <person name="Westerberg I."/>
            <person name="Brannstrom I.O."/>
            <person name="Guillou S."/>
            <person name="Cros-Aarteil S."/>
            <person name="Calhoun S."/>
            <person name="Haridas S."/>
            <person name="Kuo A."/>
            <person name="Mondo S."/>
            <person name="Pangilinan J."/>
            <person name="Riley R."/>
            <person name="Labutti K."/>
            <person name="Andreopoulos B."/>
            <person name="Lipzen A."/>
            <person name="Chen C."/>
            <person name="Yanf M."/>
            <person name="Daum C."/>
            <person name="Ng V."/>
            <person name="Clum A."/>
            <person name="Ohm R."/>
            <person name="Martin F."/>
            <person name="Silar P."/>
            <person name="Natvig D."/>
            <person name="Lalanne C."/>
            <person name="Gautier V."/>
            <person name="Ament-Velasquez S.L."/>
            <person name="Kruys A."/>
            <person name="Hutchinson M.I."/>
            <person name="Powell A.J."/>
            <person name="Barry K."/>
            <person name="Miller A.N."/>
            <person name="Grigoriev I.V."/>
            <person name="Debuchy R."/>
            <person name="Gladieux P."/>
            <person name="Thoren M.H."/>
            <person name="Johannesson H."/>
        </authorList>
    </citation>
    <scope>NUCLEOTIDE SEQUENCE</scope>
    <source>
        <strain evidence="3">PSN309</strain>
    </source>
</reference>
<feature type="region of interest" description="Disordered" evidence="2">
    <location>
        <begin position="1"/>
        <end position="36"/>
    </location>
</feature>
<dbReference type="PANTHER" id="PTHR13349">
    <property type="entry name" value="TRANSLATION MACHINERY-ASSOCIATED PROTEIN 16"/>
    <property type="match status" value="1"/>
</dbReference>
<dbReference type="InterPro" id="IPR021346">
    <property type="entry name" value="Tma16"/>
</dbReference>
<dbReference type="PANTHER" id="PTHR13349:SF2">
    <property type="entry name" value="TRANSLATION MACHINERY-ASSOCIATED PROTEIN 16"/>
    <property type="match status" value="1"/>
</dbReference>
<protein>
    <submittedName>
        <fullName evidence="3">Translation machinery-associated protein 16</fullName>
    </submittedName>
</protein>
<dbReference type="AlphaFoldDB" id="A0AAN6X3L9"/>
<name>A0AAN6X3L9_9PEZI</name>
<evidence type="ECO:0000256" key="1">
    <source>
        <dbReference type="ARBA" id="ARBA00034127"/>
    </source>
</evidence>
<proteinExistence type="inferred from homology"/>
<evidence type="ECO:0000313" key="4">
    <source>
        <dbReference type="Proteomes" id="UP001302126"/>
    </source>
</evidence>
<sequence length="180" mass="20967">MAKTFEKTRKQIAKKRNGSIDALHQNSRNSKRLHRAIVRDDRLDKLAEAKRKRDKPLIKRTKFFLQAVNDNEGKPLELAAIQSKISEFVHQHDEEYNEIKKTRRAGRPASVREDLLRMAIAELEKEQQNGFYMPDLSDEKNVEMLQRWEDNNWAFLSGVKWVKITAEGLVKPSSFPPQGL</sequence>